<protein>
    <recommendedName>
        <fullName evidence="3">AAA domain-containing protein</fullName>
    </recommendedName>
</protein>
<evidence type="ECO:0000313" key="2">
    <source>
        <dbReference type="Proteomes" id="UP000239759"/>
    </source>
</evidence>
<dbReference type="InterPro" id="IPR027417">
    <property type="entry name" value="P-loop_NTPase"/>
</dbReference>
<reference evidence="1 2" key="1">
    <citation type="submission" date="2018-02" db="EMBL/GenBank/DDBJ databases">
        <title>Comparative analysis of genomes of three Brevibacillus laterosporus strains producers of potent antimicrobials isolated from silage.</title>
        <authorList>
            <person name="Kojic M."/>
            <person name="Miljkovic M."/>
            <person name="Studholme D."/>
            <person name="Filipic B."/>
        </authorList>
    </citation>
    <scope>NUCLEOTIDE SEQUENCE [LARGE SCALE GENOMIC DNA]</scope>
    <source>
        <strain evidence="1 2">BGSP11</strain>
    </source>
</reference>
<dbReference type="RefSeq" id="WP_104031183.1">
    <property type="nucleotide sequence ID" value="NZ_PRKQ01000005.1"/>
</dbReference>
<dbReference type="SUPFAM" id="SSF52540">
    <property type="entry name" value="P-loop containing nucleoside triphosphate hydrolases"/>
    <property type="match status" value="1"/>
</dbReference>
<organism evidence="1 2">
    <name type="scientific">Brevibacillus laterosporus</name>
    <name type="common">Bacillus laterosporus</name>
    <dbReference type="NCBI Taxonomy" id="1465"/>
    <lineage>
        <taxon>Bacteria</taxon>
        <taxon>Bacillati</taxon>
        <taxon>Bacillota</taxon>
        <taxon>Bacilli</taxon>
        <taxon>Bacillales</taxon>
        <taxon>Paenibacillaceae</taxon>
        <taxon>Brevibacillus</taxon>
    </lineage>
</organism>
<dbReference type="AlphaFoldDB" id="A0AAP8QEU7"/>
<dbReference type="Gene3D" id="3.40.50.300">
    <property type="entry name" value="P-loop containing nucleotide triphosphate hydrolases"/>
    <property type="match status" value="1"/>
</dbReference>
<proteinExistence type="predicted"/>
<name>A0AAP8QEU7_BRELA</name>
<comment type="caution">
    <text evidence="1">The sequence shown here is derived from an EMBL/GenBank/DDBJ whole genome shotgun (WGS) entry which is preliminary data.</text>
</comment>
<evidence type="ECO:0008006" key="3">
    <source>
        <dbReference type="Google" id="ProtNLM"/>
    </source>
</evidence>
<sequence>MKVLFATSNVQLNNDIIEILNIQQNNVLEIDYLEDSISKVMEFNPDLIVVSDQVKTREILDKKGKRDAFLFQQIKHLQDWDTILLTYQRNISDNLIGNLLENDFFNIVPVGNLESIIDLPKTKEDVRQLLGDDDLHILVKESNEDSAFVPPPIMSSSQSKDYSDNQKRDIYLPSFSNHWDRQINSSRATSTVFWSPIPNVGVGSFIRSLANYLGNCGRKVLIIEFDWEYPKIARQTGLTHHERTLRGALTRIANNEEGIEGFVVNNKIAEDSLPHTHKNVVSRLRLLSPNFYVLSRNAELKFEEPYEIQDEKLIERLFFEAKEAGFQHIFVDVPSSPNDLFTSLSILAADEIIAVVDDSFSTSGIFKIAMQGFESIGVEEKEFQLIITKVQDGSNGAEVAEFYGTTPVAVLPYDPTMVVAQNDLRVVYGDDYMKNMKTFARRYGITNEEIENGDKKKTLFGFLHKKSK</sequence>
<dbReference type="EMBL" id="PRKQ01000005">
    <property type="protein sequence ID" value="PPB08884.1"/>
    <property type="molecule type" value="Genomic_DNA"/>
</dbReference>
<accession>A0AAP8QEU7</accession>
<evidence type="ECO:0000313" key="1">
    <source>
        <dbReference type="EMBL" id="PPB08884.1"/>
    </source>
</evidence>
<gene>
    <name evidence="1" type="ORF">C4A77_06250</name>
</gene>
<dbReference type="Proteomes" id="UP000239759">
    <property type="component" value="Unassembled WGS sequence"/>
</dbReference>